<gene>
    <name evidence="2" type="ORF">AVDCRST_MAG58-2502</name>
</gene>
<accession>A0A6J4R6S5</accession>
<feature type="non-terminal residue" evidence="2">
    <location>
        <position position="1"/>
    </location>
</feature>
<name>A0A6J4R6S5_9ACTN</name>
<feature type="non-terminal residue" evidence="2">
    <location>
        <position position="117"/>
    </location>
</feature>
<dbReference type="EMBL" id="CADCVF010000052">
    <property type="protein sequence ID" value="CAA9460714.1"/>
    <property type="molecule type" value="Genomic_DNA"/>
</dbReference>
<reference evidence="2" key="1">
    <citation type="submission" date="2020-02" db="EMBL/GenBank/DDBJ databases">
        <authorList>
            <person name="Meier V. D."/>
        </authorList>
    </citation>
    <scope>NUCLEOTIDE SEQUENCE</scope>
    <source>
        <strain evidence="2">AVDCRST_MAG58</strain>
    </source>
</reference>
<evidence type="ECO:0000313" key="2">
    <source>
        <dbReference type="EMBL" id="CAA9460714.1"/>
    </source>
</evidence>
<proteinExistence type="predicted"/>
<protein>
    <submittedName>
        <fullName evidence="2">Uncharacterized protein</fullName>
    </submittedName>
</protein>
<dbReference type="AlphaFoldDB" id="A0A6J4R6S5"/>
<sequence>DKRFLPLRFPPPGGRRSAFGGYGVQLLDMPPLRRLVGLLPASSSAHVAPRSPHRRLHVERQVHRVPPLPELRLCLALGCKAQAQPDGCQRAPHAPGDPRRRPRTPPLWRRHQSLHRL</sequence>
<feature type="region of interest" description="Disordered" evidence="1">
    <location>
        <begin position="84"/>
        <end position="117"/>
    </location>
</feature>
<evidence type="ECO:0000256" key="1">
    <source>
        <dbReference type="SAM" id="MobiDB-lite"/>
    </source>
</evidence>
<feature type="compositionally biased region" description="Basic residues" evidence="1">
    <location>
        <begin position="100"/>
        <end position="117"/>
    </location>
</feature>
<organism evidence="2">
    <name type="scientific">uncultured Rubrobacteraceae bacterium</name>
    <dbReference type="NCBI Taxonomy" id="349277"/>
    <lineage>
        <taxon>Bacteria</taxon>
        <taxon>Bacillati</taxon>
        <taxon>Actinomycetota</taxon>
        <taxon>Rubrobacteria</taxon>
        <taxon>Rubrobacterales</taxon>
        <taxon>Rubrobacteraceae</taxon>
        <taxon>environmental samples</taxon>
    </lineage>
</organism>